<proteinExistence type="predicted"/>
<reference evidence="1 2" key="1">
    <citation type="submission" date="2021-02" db="EMBL/GenBank/DDBJ databases">
        <authorList>
            <person name="Vanwijnsberghe S."/>
        </authorList>
    </citation>
    <scope>NUCLEOTIDE SEQUENCE [LARGE SCALE GENOMIC DNA]</scope>
    <source>
        <strain evidence="1 2">LMG 31837</strain>
    </source>
</reference>
<comment type="caution">
    <text evidence="1">The sequence shown here is derived from an EMBL/GenBank/DDBJ whole genome shotgun (WGS) entry which is preliminary data.</text>
</comment>
<evidence type="ECO:0000313" key="2">
    <source>
        <dbReference type="Proteomes" id="UP000672526"/>
    </source>
</evidence>
<keyword evidence="2" id="KW-1185">Reference proteome</keyword>
<dbReference type="Proteomes" id="UP000672526">
    <property type="component" value="Unassembled WGS sequence"/>
</dbReference>
<accession>A0ABM8S9U8</accession>
<sequence>MIQTLNGLGPRRLTQAVLHPVLEYDRGDPICTRRSPHSAEGLTIHTFRLSFRV</sequence>
<name>A0ABM8S9U8_9BURK</name>
<organism evidence="1 2">
    <name type="scientific">Paraburkholderia haematera</name>
    <dbReference type="NCBI Taxonomy" id="2793077"/>
    <lineage>
        <taxon>Bacteria</taxon>
        <taxon>Pseudomonadati</taxon>
        <taxon>Pseudomonadota</taxon>
        <taxon>Betaproteobacteria</taxon>
        <taxon>Burkholderiales</taxon>
        <taxon>Burkholderiaceae</taxon>
        <taxon>Paraburkholderia</taxon>
    </lineage>
</organism>
<evidence type="ECO:0000313" key="1">
    <source>
        <dbReference type="EMBL" id="CAE6796721.1"/>
    </source>
</evidence>
<gene>
    <name evidence="1" type="ORF">R69888_05017</name>
</gene>
<dbReference type="EMBL" id="CAJNBK010000017">
    <property type="protein sequence ID" value="CAE6796721.1"/>
    <property type="molecule type" value="Genomic_DNA"/>
</dbReference>
<protein>
    <submittedName>
        <fullName evidence="1">Uncharacterized protein</fullName>
    </submittedName>
</protein>